<evidence type="ECO:0000313" key="10">
    <source>
        <dbReference type="WBParaSite" id="DME_0000432201-mRNA-1"/>
    </source>
</evidence>
<dbReference type="InterPro" id="IPR051998">
    <property type="entry name" value="Meteorin-like"/>
</dbReference>
<keyword evidence="9" id="KW-1185">Reference proteome</keyword>
<keyword evidence="3" id="KW-0964">Secreted</keyword>
<gene>
    <name evidence="7" type="ORF">DME_LOCUS8205</name>
</gene>
<keyword evidence="4" id="KW-0732">Signal</keyword>
<evidence type="ECO:0000256" key="2">
    <source>
        <dbReference type="ARBA" id="ARBA00005669"/>
    </source>
</evidence>
<evidence type="ECO:0000313" key="7">
    <source>
        <dbReference type="EMBL" id="VDN58232.1"/>
    </source>
</evidence>
<dbReference type="EMBL" id="UYYG01001166">
    <property type="protein sequence ID" value="VDN58232.1"/>
    <property type="molecule type" value="Genomic_DNA"/>
</dbReference>
<dbReference type="PANTHER" id="PTHR28593">
    <property type="entry name" value="METEORIN-LIKE PROTEIN"/>
    <property type="match status" value="1"/>
</dbReference>
<evidence type="ECO:0000256" key="5">
    <source>
        <dbReference type="ARBA" id="ARBA00023157"/>
    </source>
</evidence>
<proteinExistence type="inferred from homology"/>
<dbReference type="AlphaFoldDB" id="A0A0N4UAW9"/>
<dbReference type="Proteomes" id="UP000038040">
    <property type="component" value="Unplaced"/>
</dbReference>
<dbReference type="PANTHER" id="PTHR28593:SF3">
    <property type="entry name" value="METEORIN-LIKE PROTEIN"/>
    <property type="match status" value="1"/>
</dbReference>
<evidence type="ECO:0000313" key="8">
    <source>
        <dbReference type="Proteomes" id="UP000038040"/>
    </source>
</evidence>
<accession>A0A0N4UAW9</accession>
<sequence>MIYQCLPGGAVGDDPITRINLLCSRGIISWRNPVGAVHVQLKSDQTKSGRNCMKLLAKYPSSTKIHIAENQTLIPLLFGSNYIKCVQNTEIISILIQSSIDVWKTSKVVELTYETVKKPTTKAYKCDQCSKEMIVQTFCTSDFILRNLVPTNGCIVVSKKEEEKKIFIAQIHFGIVNLLCALSVKQYPRSYSKSQNICLEVFQMKDGKSKVDSSENMNGPMNGPVGGGKMNTLIIDENMNGPVDGGNMNGPVDGGNMNGPIKGENIFS</sequence>
<dbReference type="OrthoDB" id="6092325at2759"/>
<keyword evidence="5" id="KW-1015">Disulfide bond</keyword>
<dbReference type="WBParaSite" id="DME_0000432201-mRNA-1">
    <property type="protein sequence ID" value="DME_0000432201-mRNA-1"/>
    <property type="gene ID" value="DME_0000432201"/>
</dbReference>
<organism evidence="8 10">
    <name type="scientific">Dracunculus medinensis</name>
    <name type="common">Guinea worm</name>
    <dbReference type="NCBI Taxonomy" id="318479"/>
    <lineage>
        <taxon>Eukaryota</taxon>
        <taxon>Metazoa</taxon>
        <taxon>Ecdysozoa</taxon>
        <taxon>Nematoda</taxon>
        <taxon>Chromadorea</taxon>
        <taxon>Rhabditida</taxon>
        <taxon>Spirurina</taxon>
        <taxon>Dracunculoidea</taxon>
        <taxon>Dracunculidae</taxon>
        <taxon>Dracunculus</taxon>
    </lineage>
</organism>
<evidence type="ECO:0000256" key="4">
    <source>
        <dbReference type="ARBA" id="ARBA00022729"/>
    </source>
</evidence>
<evidence type="ECO:0000256" key="1">
    <source>
        <dbReference type="ARBA" id="ARBA00004613"/>
    </source>
</evidence>
<protein>
    <submittedName>
        <fullName evidence="7 10">Uncharacterized protein</fullName>
    </submittedName>
</protein>
<comment type="similarity">
    <text evidence="2">Belongs to the meteorin family.</text>
</comment>
<name>A0A0N4UAW9_DRAME</name>
<evidence type="ECO:0000256" key="3">
    <source>
        <dbReference type="ARBA" id="ARBA00022525"/>
    </source>
</evidence>
<dbReference type="GO" id="GO:0005615">
    <property type="term" value="C:extracellular space"/>
    <property type="evidence" value="ECO:0007669"/>
    <property type="project" value="TreeGrafter"/>
</dbReference>
<reference evidence="10" key="1">
    <citation type="submission" date="2017-02" db="UniProtKB">
        <authorList>
            <consortium name="WormBaseParasite"/>
        </authorList>
    </citation>
    <scope>IDENTIFICATION</scope>
</reference>
<dbReference type="Proteomes" id="UP000274756">
    <property type="component" value="Unassembled WGS sequence"/>
</dbReference>
<feature type="region of interest" description="Disordered" evidence="6">
    <location>
        <begin position="249"/>
        <end position="268"/>
    </location>
</feature>
<dbReference type="GO" id="GO:0005179">
    <property type="term" value="F:hormone activity"/>
    <property type="evidence" value="ECO:0007669"/>
    <property type="project" value="TreeGrafter"/>
</dbReference>
<comment type="subcellular location">
    <subcellularLocation>
        <location evidence="1">Secreted</location>
    </subcellularLocation>
</comment>
<reference evidence="7 9" key="2">
    <citation type="submission" date="2018-11" db="EMBL/GenBank/DDBJ databases">
        <authorList>
            <consortium name="Pathogen Informatics"/>
        </authorList>
    </citation>
    <scope>NUCLEOTIDE SEQUENCE [LARGE SCALE GENOMIC DNA]</scope>
</reference>
<evidence type="ECO:0000256" key="6">
    <source>
        <dbReference type="SAM" id="MobiDB-lite"/>
    </source>
</evidence>
<evidence type="ECO:0000313" key="9">
    <source>
        <dbReference type="Proteomes" id="UP000274756"/>
    </source>
</evidence>